<feature type="transmembrane region" description="Helical" evidence="9">
    <location>
        <begin position="314"/>
        <end position="334"/>
    </location>
</feature>
<comment type="subcellular location">
    <subcellularLocation>
        <location evidence="9">Cell membrane</location>
        <topology evidence="9">Multi-pass membrane protein</topology>
    </subcellularLocation>
    <subcellularLocation>
        <location evidence="1">Membrane</location>
        <topology evidence="1">Multi-pass membrane protein</topology>
    </subcellularLocation>
</comment>
<evidence type="ECO:0000259" key="10">
    <source>
        <dbReference type="Pfam" id="PF00909"/>
    </source>
</evidence>
<feature type="transmembrane region" description="Helical" evidence="9">
    <location>
        <begin position="282"/>
        <end position="302"/>
    </location>
</feature>
<evidence type="ECO:0000313" key="12">
    <source>
        <dbReference type="Proteomes" id="UP000516404"/>
    </source>
</evidence>
<dbReference type="Gene3D" id="1.10.3430.10">
    <property type="entry name" value="Ammonium transporter AmtB like domains"/>
    <property type="match status" value="1"/>
</dbReference>
<organism evidence="11 12">
    <name type="scientific">Rothia terrae</name>
    <dbReference type="NCBI Taxonomy" id="396015"/>
    <lineage>
        <taxon>Bacteria</taxon>
        <taxon>Bacillati</taxon>
        <taxon>Actinomycetota</taxon>
        <taxon>Actinomycetes</taxon>
        <taxon>Micrococcales</taxon>
        <taxon>Micrococcaceae</taxon>
        <taxon>Rothia</taxon>
    </lineage>
</organism>
<evidence type="ECO:0000313" key="11">
    <source>
        <dbReference type="EMBL" id="QNV38627.1"/>
    </source>
</evidence>
<dbReference type="InterPro" id="IPR024041">
    <property type="entry name" value="NH4_transpt_AmtB-like_dom"/>
</dbReference>
<dbReference type="GO" id="GO:0005886">
    <property type="term" value="C:plasma membrane"/>
    <property type="evidence" value="ECO:0007669"/>
    <property type="project" value="UniProtKB-SubCell"/>
</dbReference>
<evidence type="ECO:0000256" key="3">
    <source>
        <dbReference type="ARBA" id="ARBA00022448"/>
    </source>
</evidence>
<feature type="transmembrane region" description="Helical" evidence="9">
    <location>
        <begin position="354"/>
        <end position="378"/>
    </location>
</feature>
<dbReference type="PROSITE" id="PS01219">
    <property type="entry name" value="AMMONIUM_TRANSP"/>
    <property type="match status" value="1"/>
</dbReference>
<evidence type="ECO:0000256" key="5">
    <source>
        <dbReference type="ARBA" id="ARBA00022989"/>
    </source>
</evidence>
<dbReference type="InterPro" id="IPR029020">
    <property type="entry name" value="Ammonium/urea_transptr"/>
</dbReference>
<evidence type="ECO:0000256" key="6">
    <source>
        <dbReference type="ARBA" id="ARBA00023136"/>
    </source>
</evidence>
<dbReference type="InterPro" id="IPR001905">
    <property type="entry name" value="Ammonium_transpt"/>
</dbReference>
<evidence type="ECO:0000256" key="1">
    <source>
        <dbReference type="ARBA" id="ARBA00004141"/>
    </source>
</evidence>
<feature type="transmembrane region" description="Helical" evidence="9">
    <location>
        <begin position="6"/>
        <end position="28"/>
    </location>
</feature>
<feature type="domain" description="Ammonium transporter AmtB-like" evidence="10">
    <location>
        <begin position="8"/>
        <end position="405"/>
    </location>
</feature>
<keyword evidence="5 9" id="KW-1133">Transmembrane helix</keyword>
<name>A0A7H2BG31_9MICC</name>
<dbReference type="NCBIfam" id="TIGR00836">
    <property type="entry name" value="amt"/>
    <property type="match status" value="1"/>
</dbReference>
<reference evidence="11 12" key="1">
    <citation type="submission" date="2020-09" db="EMBL/GenBank/DDBJ databases">
        <title>Investigation of environmental microbes.</title>
        <authorList>
            <person name="Ou Y."/>
            <person name="Kang Q."/>
        </authorList>
    </citation>
    <scope>NUCLEOTIDE SEQUENCE [LARGE SCALE GENOMIC DNA]</scope>
    <source>
        <strain evidence="11 12">KJZ-14</strain>
    </source>
</reference>
<dbReference type="Pfam" id="PF00909">
    <property type="entry name" value="Ammonium_transp"/>
    <property type="match status" value="1"/>
</dbReference>
<feature type="transmembrane region" description="Helical" evidence="9">
    <location>
        <begin position="40"/>
        <end position="58"/>
    </location>
</feature>
<feature type="transmembrane region" description="Helical" evidence="9">
    <location>
        <begin position="93"/>
        <end position="115"/>
    </location>
</feature>
<evidence type="ECO:0000256" key="7">
    <source>
        <dbReference type="ARBA" id="ARBA00023177"/>
    </source>
</evidence>
<dbReference type="InterPro" id="IPR018047">
    <property type="entry name" value="Ammonium_transpt_CS"/>
</dbReference>
<feature type="transmembrane region" description="Helical" evidence="9">
    <location>
        <begin position="122"/>
        <end position="144"/>
    </location>
</feature>
<evidence type="ECO:0000256" key="8">
    <source>
        <dbReference type="ARBA" id="ARBA00050025"/>
    </source>
</evidence>
<keyword evidence="6 9" id="KW-0472">Membrane</keyword>
<dbReference type="EMBL" id="CP061539">
    <property type="protein sequence ID" value="QNV38627.1"/>
    <property type="molecule type" value="Genomic_DNA"/>
</dbReference>
<evidence type="ECO:0000256" key="4">
    <source>
        <dbReference type="ARBA" id="ARBA00022692"/>
    </source>
</evidence>
<feature type="transmembrane region" description="Helical" evidence="9">
    <location>
        <begin position="199"/>
        <end position="219"/>
    </location>
</feature>
<dbReference type="PANTHER" id="PTHR43029:SF10">
    <property type="entry name" value="AMMONIUM TRANSPORTER MEP2"/>
    <property type="match status" value="1"/>
</dbReference>
<accession>A0A7H2BG31</accession>
<comment type="similarity">
    <text evidence="2 9">Belongs to the ammonia transporter channel (TC 1.A.11.2) family.</text>
</comment>
<sequence length="421" mass="44071">MELSAENVWSIVASAMVLLMTPGLAFFYSGMTRAKAALNMMMMSFIAMGLVGVIWVLWGYSMSIEPALIPEIVGSPFSNFGVMQLLHDSPEQLLTVGFSSTFAIIAVAIISGSVADRAKFSAWIAFVPLWITLVYCPLAFMVWGGGLFSDEGLIGSVFGEAIDFAGGLVIHINAGVAGLVLAVILGARQGFGKDPNHRPHNLPFVMLGAAVLWFGWFGFNAGAADSVVQAGLIWINTLVTPGAAMLGWTALERFRDGHATSLGGASGIVAGLVAITPACANIAPIWAIVLGLISGVASAYAVGLKYKWGYDDSLDVVGVHLVSGIIGTLALGFVATPDTGQAGLFYGGGFGLLVTQTVATILSMIFSAVMTLAIAYLVHRTIGFRVSEKQEIQGIDLAQHAETAYSFASGTSGNFLKSLGE</sequence>
<feature type="transmembrane region" description="Helical" evidence="9">
    <location>
        <begin position="258"/>
        <end position="276"/>
    </location>
</feature>
<dbReference type="GO" id="GO:0008519">
    <property type="term" value="F:ammonium channel activity"/>
    <property type="evidence" value="ECO:0007669"/>
    <property type="project" value="InterPro"/>
</dbReference>
<keyword evidence="3 9" id="KW-0813">Transport</keyword>
<keyword evidence="12" id="KW-1185">Reference proteome</keyword>
<dbReference type="GeneID" id="96623599"/>
<dbReference type="AlphaFoldDB" id="A0A7H2BG31"/>
<dbReference type="KEGG" id="rter:IDM49_05070"/>
<protein>
    <recommendedName>
        <fullName evidence="8 9">Ammonium transporter</fullName>
    </recommendedName>
</protein>
<evidence type="ECO:0000256" key="9">
    <source>
        <dbReference type="RuleBase" id="RU362002"/>
    </source>
</evidence>
<keyword evidence="4 9" id="KW-0812">Transmembrane</keyword>
<evidence type="ECO:0000256" key="2">
    <source>
        <dbReference type="ARBA" id="ARBA00005887"/>
    </source>
</evidence>
<feature type="transmembrane region" description="Helical" evidence="9">
    <location>
        <begin position="231"/>
        <end position="251"/>
    </location>
</feature>
<dbReference type="Proteomes" id="UP000516404">
    <property type="component" value="Chromosome"/>
</dbReference>
<gene>
    <name evidence="11" type="ORF">IDM49_05070</name>
</gene>
<dbReference type="PANTHER" id="PTHR43029">
    <property type="entry name" value="AMMONIUM TRANSPORTER MEP2"/>
    <property type="match status" value="1"/>
</dbReference>
<dbReference type="SUPFAM" id="SSF111352">
    <property type="entry name" value="Ammonium transporter"/>
    <property type="match status" value="1"/>
</dbReference>
<dbReference type="RefSeq" id="WP_190725246.1">
    <property type="nucleotide sequence ID" value="NZ_CP061539.1"/>
</dbReference>
<keyword evidence="7 9" id="KW-0924">Ammonia transport</keyword>
<proteinExistence type="inferred from homology"/>
<feature type="transmembrane region" description="Helical" evidence="9">
    <location>
        <begin position="164"/>
        <end position="187"/>
    </location>
</feature>